<evidence type="ECO:0000313" key="2">
    <source>
        <dbReference type="Proteomes" id="UP000829685"/>
    </source>
</evidence>
<sequence length="135" mass="15164">MTIISPSFSSPAQIAEMQRKKSNMQPEATVGRFITKGPLPQPAFTFGDSSPDQAIKLARHMKQQLGEQYAREYLARSKALRNELSGSNTKAEEKLQAALDEHLNNWGEASIDLAEFSVENPMTRRLTLLFRVLEN</sequence>
<dbReference type="AlphaFoldDB" id="A0A9P9W7C8"/>
<protein>
    <submittedName>
        <fullName evidence="1">Uncharacterized protein</fullName>
    </submittedName>
</protein>
<reference evidence="1" key="1">
    <citation type="submission" date="2021-03" db="EMBL/GenBank/DDBJ databases">
        <title>Revisited historic fungal species revealed as producer of novel bioactive compounds through whole genome sequencing and comparative genomics.</title>
        <authorList>
            <person name="Vignolle G.A."/>
            <person name="Hochenegger N."/>
            <person name="Mach R.L."/>
            <person name="Mach-Aigner A.R."/>
            <person name="Javad Rahimi M."/>
            <person name="Salim K.A."/>
            <person name="Chan C.M."/>
            <person name="Lim L.B.L."/>
            <person name="Cai F."/>
            <person name="Druzhinina I.S."/>
            <person name="U'Ren J.M."/>
            <person name="Derntl C."/>
        </authorList>
    </citation>
    <scope>NUCLEOTIDE SEQUENCE</scope>
    <source>
        <strain evidence="1">TUCIM 5799</strain>
    </source>
</reference>
<gene>
    <name evidence="1" type="ORF">JX265_014083</name>
</gene>
<evidence type="ECO:0000313" key="1">
    <source>
        <dbReference type="EMBL" id="KAI1845333.1"/>
    </source>
</evidence>
<proteinExistence type="predicted"/>
<name>A0A9P9W7C8_9PEZI</name>
<organism evidence="1 2">
    <name type="scientific">Neoarthrinium moseri</name>
    <dbReference type="NCBI Taxonomy" id="1658444"/>
    <lineage>
        <taxon>Eukaryota</taxon>
        <taxon>Fungi</taxon>
        <taxon>Dikarya</taxon>
        <taxon>Ascomycota</taxon>
        <taxon>Pezizomycotina</taxon>
        <taxon>Sordariomycetes</taxon>
        <taxon>Xylariomycetidae</taxon>
        <taxon>Amphisphaeriales</taxon>
        <taxon>Apiosporaceae</taxon>
        <taxon>Neoarthrinium</taxon>
    </lineage>
</organism>
<keyword evidence="2" id="KW-1185">Reference proteome</keyword>
<dbReference type="EMBL" id="JAFIMR010000190">
    <property type="protein sequence ID" value="KAI1845333.1"/>
    <property type="molecule type" value="Genomic_DNA"/>
</dbReference>
<accession>A0A9P9W7C8</accession>
<comment type="caution">
    <text evidence="1">The sequence shown here is derived from an EMBL/GenBank/DDBJ whole genome shotgun (WGS) entry which is preliminary data.</text>
</comment>
<dbReference type="Proteomes" id="UP000829685">
    <property type="component" value="Unassembled WGS sequence"/>
</dbReference>